<evidence type="ECO:0000313" key="3">
    <source>
        <dbReference type="Proteomes" id="UP000297348"/>
    </source>
</evidence>
<dbReference type="Proteomes" id="UP000297348">
    <property type="component" value="Unassembled WGS sequence"/>
</dbReference>
<dbReference type="InterPro" id="IPR010982">
    <property type="entry name" value="Lambda_DNA-bd_dom_sf"/>
</dbReference>
<gene>
    <name evidence="2" type="ORF">EGT51_10505</name>
</gene>
<dbReference type="SUPFAM" id="SSF47413">
    <property type="entry name" value="lambda repressor-like DNA-binding domains"/>
    <property type="match status" value="1"/>
</dbReference>
<dbReference type="Gene3D" id="1.25.40.10">
    <property type="entry name" value="Tetratricopeptide repeat domain"/>
    <property type="match status" value="1"/>
</dbReference>
<dbReference type="RefSeq" id="WP_135368637.1">
    <property type="nucleotide sequence ID" value="NZ_RKLX01000020.1"/>
</dbReference>
<dbReference type="CDD" id="cd00093">
    <property type="entry name" value="HTH_XRE"/>
    <property type="match status" value="1"/>
</dbReference>
<reference evidence="2 3" key="1">
    <citation type="submission" date="2018-10" db="EMBL/GenBank/DDBJ databases">
        <title>Lactobacillus sp. R7 and Lactobacillus sp. R19 isolated from fermented mustard green product of Taiwan.</title>
        <authorList>
            <person name="Lin S.-T."/>
        </authorList>
    </citation>
    <scope>NUCLEOTIDE SEQUENCE [LARGE SCALE GENOMIC DNA]</scope>
    <source>
        <strain evidence="2 3">BCRC 81129</strain>
    </source>
</reference>
<dbReference type="PANTHER" id="PTHR37038">
    <property type="entry name" value="TRANSCRIPTIONAL REGULATOR-RELATED"/>
    <property type="match status" value="1"/>
</dbReference>
<dbReference type="SUPFAM" id="SSF48452">
    <property type="entry name" value="TPR-like"/>
    <property type="match status" value="1"/>
</dbReference>
<dbReference type="EMBL" id="RKLX01000020">
    <property type="protein sequence ID" value="TGD17908.1"/>
    <property type="molecule type" value="Genomic_DNA"/>
</dbReference>
<dbReference type="PROSITE" id="PS50943">
    <property type="entry name" value="HTH_CROC1"/>
    <property type="match status" value="1"/>
</dbReference>
<name>A0A4Z0J600_9LACO</name>
<dbReference type="AlphaFoldDB" id="A0A4Z0J600"/>
<dbReference type="Pfam" id="PF01381">
    <property type="entry name" value="HTH_3"/>
    <property type="match status" value="1"/>
</dbReference>
<feature type="domain" description="HTH cro/C1-type" evidence="1">
    <location>
        <begin position="9"/>
        <end position="62"/>
    </location>
</feature>
<dbReference type="InterPro" id="IPR011990">
    <property type="entry name" value="TPR-like_helical_dom_sf"/>
</dbReference>
<dbReference type="SMART" id="SM00530">
    <property type="entry name" value="HTH_XRE"/>
    <property type="match status" value="1"/>
</dbReference>
<organism evidence="2 3">
    <name type="scientific">Levilactobacillus suantsaiihabitans</name>
    <dbReference type="NCBI Taxonomy" id="2487722"/>
    <lineage>
        <taxon>Bacteria</taxon>
        <taxon>Bacillati</taxon>
        <taxon>Bacillota</taxon>
        <taxon>Bacilli</taxon>
        <taxon>Lactobacillales</taxon>
        <taxon>Lactobacillaceae</taxon>
        <taxon>Levilactobacillus</taxon>
    </lineage>
</organism>
<dbReference type="OrthoDB" id="1150409at2"/>
<accession>A0A4Z0J600</accession>
<protein>
    <submittedName>
        <fullName evidence="2">XRE family transcriptional regulator</fullName>
    </submittedName>
</protein>
<evidence type="ECO:0000259" key="1">
    <source>
        <dbReference type="PROSITE" id="PS50943"/>
    </source>
</evidence>
<proteinExistence type="predicted"/>
<evidence type="ECO:0000313" key="2">
    <source>
        <dbReference type="EMBL" id="TGD17908.1"/>
    </source>
</evidence>
<sequence length="274" mass="30320">MDNQLGTILKETRLQQHLSQQAVATGICAQSMLSAIENGQTMPNAKLLIHLCQRLQISLNDITLAADFAVSGRDNFNAHVSTLCRQHEYRQLRDYLNGEAVLSAIETADQTQAYYYYLGVTDYQLGSLTAAQQNFRLALASAATKRPTALTRLCYGSLGLVAAQETQRQTATTAIQAALAYLDETPYEENLNCLFYLAAFAHEKLGDSAIAATYLNQGIAFASEHNSHYMLANDYHLLAILSTQVETATTPLMAKQYETMLTTLFHEKVYDDEA</sequence>
<dbReference type="GO" id="GO:0003677">
    <property type="term" value="F:DNA binding"/>
    <property type="evidence" value="ECO:0007669"/>
    <property type="project" value="InterPro"/>
</dbReference>
<comment type="caution">
    <text evidence="2">The sequence shown here is derived from an EMBL/GenBank/DDBJ whole genome shotgun (WGS) entry which is preliminary data.</text>
</comment>
<keyword evidence="3" id="KW-1185">Reference proteome</keyword>
<dbReference type="InterPro" id="IPR001387">
    <property type="entry name" value="Cro/C1-type_HTH"/>
</dbReference>
<dbReference type="InterPro" id="IPR053163">
    <property type="entry name" value="HTH-type_regulator_Rgg"/>
</dbReference>